<dbReference type="GO" id="GO:0006046">
    <property type="term" value="P:N-acetylglucosamine catabolic process"/>
    <property type="evidence" value="ECO:0007669"/>
    <property type="project" value="TreeGrafter"/>
</dbReference>
<dbReference type="InterPro" id="IPR011059">
    <property type="entry name" value="Metal-dep_hydrolase_composite"/>
</dbReference>
<dbReference type="InterPro" id="IPR023100">
    <property type="entry name" value="D-aminoacylase_insert_dom_sf"/>
</dbReference>
<evidence type="ECO:0000259" key="3">
    <source>
        <dbReference type="Pfam" id="PF07969"/>
    </source>
</evidence>
<reference evidence="4 5" key="1">
    <citation type="submission" date="2019-01" db="EMBL/GenBank/DDBJ databases">
        <title>Pseudolysobacter antarctica gen. nov., sp. nov., isolated from Fildes Peninsula, Antarctica.</title>
        <authorList>
            <person name="Wei Z."/>
            <person name="Peng F."/>
        </authorList>
    </citation>
    <scope>NUCLEOTIDE SEQUENCE [LARGE SCALE GENOMIC DNA]</scope>
    <source>
        <strain evidence="4 5">AQ6-296</strain>
    </source>
</reference>
<keyword evidence="5" id="KW-1185">Reference proteome</keyword>
<evidence type="ECO:0000313" key="4">
    <source>
        <dbReference type="EMBL" id="QBB69706.1"/>
    </source>
</evidence>
<dbReference type="Proteomes" id="UP000291562">
    <property type="component" value="Chromosome"/>
</dbReference>
<dbReference type="GO" id="GO:0008448">
    <property type="term" value="F:N-acetylglucosamine-6-phosphate deacetylase activity"/>
    <property type="evidence" value="ECO:0007669"/>
    <property type="project" value="TreeGrafter"/>
</dbReference>
<dbReference type="OrthoDB" id="9766983at2"/>
<evidence type="ECO:0000256" key="2">
    <source>
        <dbReference type="ARBA" id="ARBA00022801"/>
    </source>
</evidence>
<organism evidence="4 5">
    <name type="scientific">Pseudolysobacter antarcticus</name>
    <dbReference type="NCBI Taxonomy" id="2511995"/>
    <lineage>
        <taxon>Bacteria</taxon>
        <taxon>Pseudomonadati</taxon>
        <taxon>Pseudomonadota</taxon>
        <taxon>Gammaproteobacteria</taxon>
        <taxon>Lysobacterales</taxon>
        <taxon>Rhodanobacteraceae</taxon>
        <taxon>Pseudolysobacter</taxon>
    </lineage>
</organism>
<sequence length="521" mass="56180">MLCAKLCKSEELDLKLMPRFCRVTLIAVALNTPFVWAQEGGHSTAADSTVIVNAQLADGSGAPLKKSSVRIRGDRIVQVGDFKAKPGEHVIDARGLVLAPGFIDIHNHSDRGIKNDPLAETQISQGITTAILGPDGDSPWPIADWIIERRKNPAALNLAVMVGHATVRELVLGKDYQRIATAAEIGKMAQLIEQGMSEGAIGLSSGLEYDIASYAGTDEVIAMAKIAAKHGGFYMTHIRDEADKAFAALEEEIAIGDGAHIAIEHSHIKLGTVGVWGKAPEYIRVIEAARKRGLDFLADCYPYDAWHANIKVLVPDKKYEDALSVARALADVGGAGNVTITEFSPNRDYEQHSIEALAKTANITAVEMFIRIIRAGDAANTEAIVIGKSMTESDIKAFYQRPWVMAASDGGIGGKHPRGAGTFPRVLGVFVREKHWLSLPEAIRKMTSLPAQRLGWKDRGILREGAIADLVLFNPATVIDRSTFAKPGEIATGIETVFVNGSIVWNEGKATGMRPGRVISK</sequence>
<protein>
    <submittedName>
        <fullName evidence="4">D-aminoacylase</fullName>
    </submittedName>
</protein>
<comment type="similarity">
    <text evidence="1">Belongs to the metallo-dependent hydrolases superfamily. NagA family.</text>
</comment>
<feature type="domain" description="Amidohydrolase 3" evidence="3">
    <location>
        <begin position="90"/>
        <end position="504"/>
    </location>
</feature>
<dbReference type="Gene3D" id="3.20.20.140">
    <property type="entry name" value="Metal-dependent hydrolases"/>
    <property type="match status" value="1"/>
</dbReference>
<dbReference type="Pfam" id="PF07969">
    <property type="entry name" value="Amidohydro_3"/>
    <property type="match status" value="1"/>
</dbReference>
<evidence type="ECO:0000256" key="1">
    <source>
        <dbReference type="ARBA" id="ARBA00010716"/>
    </source>
</evidence>
<dbReference type="AlphaFoldDB" id="A0A411HGQ4"/>
<dbReference type="SUPFAM" id="SSF51556">
    <property type="entry name" value="Metallo-dependent hydrolases"/>
    <property type="match status" value="1"/>
</dbReference>
<evidence type="ECO:0000313" key="5">
    <source>
        <dbReference type="Proteomes" id="UP000291562"/>
    </source>
</evidence>
<dbReference type="EMBL" id="CP035704">
    <property type="protein sequence ID" value="QBB69706.1"/>
    <property type="molecule type" value="Genomic_DNA"/>
</dbReference>
<dbReference type="PANTHER" id="PTHR11113">
    <property type="entry name" value="N-ACETYLGLUCOSAMINE-6-PHOSPHATE DEACETYLASE"/>
    <property type="match status" value="1"/>
</dbReference>
<name>A0A411HGQ4_9GAMM</name>
<dbReference type="Gene3D" id="3.30.1490.130">
    <property type="entry name" value="D-aminoacylase. Domain 3"/>
    <property type="match status" value="1"/>
</dbReference>
<accession>A0A411HGQ4</accession>
<proteinExistence type="inferred from homology"/>
<dbReference type="PANTHER" id="PTHR11113:SF14">
    <property type="entry name" value="N-ACETYLGLUCOSAMINE-6-PHOSPHATE DEACETYLASE"/>
    <property type="match status" value="1"/>
</dbReference>
<dbReference type="InterPro" id="IPR013108">
    <property type="entry name" value="Amidohydro_3"/>
</dbReference>
<dbReference type="Gene3D" id="2.30.40.10">
    <property type="entry name" value="Urease, subunit C, domain 1"/>
    <property type="match status" value="1"/>
</dbReference>
<dbReference type="CDD" id="cd01297">
    <property type="entry name" value="D-aminoacylase"/>
    <property type="match status" value="1"/>
</dbReference>
<dbReference type="InterPro" id="IPR032466">
    <property type="entry name" value="Metal_Hydrolase"/>
</dbReference>
<dbReference type="KEGG" id="xbc:ELE36_04585"/>
<gene>
    <name evidence="4" type="ORF">ELE36_04585</name>
</gene>
<dbReference type="SUPFAM" id="SSF51338">
    <property type="entry name" value="Composite domain of metallo-dependent hydrolases"/>
    <property type="match status" value="1"/>
</dbReference>
<keyword evidence="2" id="KW-0378">Hydrolase</keyword>